<dbReference type="Pfam" id="PF13450">
    <property type="entry name" value="NAD_binding_8"/>
    <property type="match status" value="1"/>
</dbReference>
<evidence type="ECO:0000256" key="5">
    <source>
        <dbReference type="SAM" id="MobiDB-lite"/>
    </source>
</evidence>
<dbReference type="GO" id="GO:0050660">
    <property type="term" value="F:flavin adenine dinucleotide binding"/>
    <property type="evidence" value="ECO:0007669"/>
    <property type="project" value="InterPro"/>
</dbReference>
<keyword evidence="2" id="KW-0285">Flavoprotein</keyword>
<comment type="caution">
    <text evidence="6">The sequence shown here is derived from an EMBL/GenBank/DDBJ whole genome shotgun (WGS) entry which is preliminary data.</text>
</comment>
<evidence type="ECO:0000256" key="2">
    <source>
        <dbReference type="ARBA" id="ARBA00022630"/>
    </source>
</evidence>
<evidence type="ECO:0000256" key="1">
    <source>
        <dbReference type="ARBA" id="ARBA00009183"/>
    </source>
</evidence>
<dbReference type="PANTHER" id="PTHR23023">
    <property type="entry name" value="DIMETHYLANILINE MONOOXYGENASE"/>
    <property type="match status" value="1"/>
</dbReference>
<keyword evidence="6" id="KW-0503">Monooxygenase</keyword>
<evidence type="ECO:0000313" key="6">
    <source>
        <dbReference type="EMBL" id="KAK0528279.1"/>
    </source>
</evidence>
<reference evidence="6" key="1">
    <citation type="journal article" date="2023" name="PhytoFront">
        <title>Draft Genome Resources of Seven Strains of Tilletia horrida, Causal Agent of Kernel Smut of Rice.</title>
        <authorList>
            <person name="Khanal S."/>
            <person name="Antony Babu S."/>
            <person name="Zhou X.G."/>
        </authorList>
    </citation>
    <scope>NUCLEOTIDE SEQUENCE</scope>
    <source>
        <strain evidence="6">TX3</strain>
    </source>
</reference>
<keyword evidence="3" id="KW-0274">FAD</keyword>
<name>A0AAN6GBR8_9BASI</name>
<dbReference type="SUPFAM" id="SSF51905">
    <property type="entry name" value="FAD/NAD(P)-binding domain"/>
    <property type="match status" value="3"/>
</dbReference>
<dbReference type="GO" id="GO:0050661">
    <property type="term" value="F:NADP binding"/>
    <property type="evidence" value="ECO:0007669"/>
    <property type="project" value="InterPro"/>
</dbReference>
<dbReference type="EMBL" id="JAPDMQ010000279">
    <property type="protein sequence ID" value="KAK0528279.1"/>
    <property type="molecule type" value="Genomic_DNA"/>
</dbReference>
<feature type="compositionally biased region" description="Low complexity" evidence="5">
    <location>
        <begin position="82"/>
        <end position="98"/>
    </location>
</feature>
<accession>A0AAN6GBR8</accession>
<dbReference type="InterPro" id="IPR036188">
    <property type="entry name" value="FAD/NAD-bd_sf"/>
</dbReference>
<dbReference type="Gene3D" id="3.50.50.60">
    <property type="entry name" value="FAD/NAD(P)-binding domain"/>
    <property type="match status" value="3"/>
</dbReference>
<organism evidence="6 7">
    <name type="scientific">Tilletia horrida</name>
    <dbReference type="NCBI Taxonomy" id="155126"/>
    <lineage>
        <taxon>Eukaryota</taxon>
        <taxon>Fungi</taxon>
        <taxon>Dikarya</taxon>
        <taxon>Basidiomycota</taxon>
        <taxon>Ustilaginomycotina</taxon>
        <taxon>Exobasidiomycetes</taxon>
        <taxon>Tilletiales</taxon>
        <taxon>Tilletiaceae</taxon>
        <taxon>Tilletia</taxon>
    </lineage>
</organism>
<comment type="similarity">
    <text evidence="1">Belongs to the FMO family.</text>
</comment>
<evidence type="ECO:0000256" key="3">
    <source>
        <dbReference type="ARBA" id="ARBA00022827"/>
    </source>
</evidence>
<protein>
    <submittedName>
        <fullName evidence="6">Monooxygenase</fullName>
    </submittedName>
</protein>
<sequence length="581" mass="64571">MASLPPAAVATTTRKVAIIGAGSAGLAAALELLTLSHSGKTKDRFEPRLFERRPHLGGIWQYDDPGECSFVFDERGAGHPVSSLPAGSGSGSSSLSGSRRAWPPSPMYEGLRTNIPRDLMCFRDFPDERHDEQAALFPSRGTVQSYIEAFAAQKELLPFIRFNTDVVSVHRIAHRPGPIGPQSKWAVVSRALDGSSVETREEYDYVVVAAGRCNRPKVPLLPGLWLWKGKLLHSAWYRTPTVFRGQSVLVVGNNSSGMDIARELHGKVVRDFDGRDEWIADAHAQPARTGVKVRQSVEDITKPPPMDYDPRDEASPEWSKAIEVVPRISRIERAQDDESSHGRVILEDGRVLDDVDTIIFATGFSYEFPMLDQSLAPFDEAPVMLPPPESKLSAVEQAELEQVRAARRECQEVDADELPRASPFLSNLDDWQLFHRRDPSIVFLGIPTSIVPFPFAQIQARYAAYFWAGLVPALPALDPSLPVTDAAKWNSPVERADETEQQARSRDPVQHIFGHPSESAYLDQLLLRMQGEAAFSPVDALETDGKGKIGQRGPELNFQTTKWRRERRANGKALRREELGY</sequence>
<dbReference type="Proteomes" id="UP001176521">
    <property type="component" value="Unassembled WGS sequence"/>
</dbReference>
<keyword evidence="4" id="KW-0560">Oxidoreductase</keyword>
<gene>
    <name evidence="6" type="primary">FMO1_1</name>
    <name evidence="6" type="ORF">OC842_004599</name>
</gene>
<feature type="region of interest" description="Disordered" evidence="5">
    <location>
        <begin position="81"/>
        <end position="102"/>
    </location>
</feature>
<dbReference type="GO" id="GO:0004499">
    <property type="term" value="F:N,N-dimethylaniline monooxygenase activity"/>
    <property type="evidence" value="ECO:0007669"/>
    <property type="project" value="InterPro"/>
</dbReference>
<proteinExistence type="inferred from homology"/>
<dbReference type="Pfam" id="PF00743">
    <property type="entry name" value="FMO-like"/>
    <property type="match status" value="2"/>
</dbReference>
<dbReference type="AlphaFoldDB" id="A0AAN6GBR8"/>
<dbReference type="InterPro" id="IPR050346">
    <property type="entry name" value="FMO-like"/>
</dbReference>
<evidence type="ECO:0000256" key="4">
    <source>
        <dbReference type="ARBA" id="ARBA00023002"/>
    </source>
</evidence>
<keyword evidence="7" id="KW-1185">Reference proteome</keyword>
<feature type="region of interest" description="Disordered" evidence="5">
    <location>
        <begin position="543"/>
        <end position="581"/>
    </location>
</feature>
<evidence type="ECO:0000313" key="7">
    <source>
        <dbReference type="Proteomes" id="UP001176521"/>
    </source>
</evidence>
<dbReference type="InterPro" id="IPR020946">
    <property type="entry name" value="Flavin_mOase-like"/>
</dbReference>